<feature type="active site" description="Proton donor" evidence="19">
    <location>
        <position position="248"/>
    </location>
</feature>
<name>A0ABX1MYD5_9RHOO</name>
<evidence type="ECO:0000256" key="3">
    <source>
        <dbReference type="ARBA" id="ARBA00004496"/>
    </source>
</evidence>
<comment type="cofactor">
    <cofactor evidence="1 19">
        <name>FAD</name>
        <dbReference type="ChEBI" id="CHEBI:57692"/>
    </cofactor>
</comment>
<evidence type="ECO:0000256" key="11">
    <source>
        <dbReference type="ARBA" id="ARBA00022857"/>
    </source>
</evidence>
<comment type="function">
    <text evidence="2 19">Cell wall formation.</text>
</comment>
<evidence type="ECO:0000256" key="5">
    <source>
        <dbReference type="ARBA" id="ARBA00012518"/>
    </source>
</evidence>
<evidence type="ECO:0000313" key="21">
    <source>
        <dbReference type="EMBL" id="NMF93008.1"/>
    </source>
</evidence>
<evidence type="ECO:0000256" key="8">
    <source>
        <dbReference type="ARBA" id="ARBA00022618"/>
    </source>
</evidence>
<keyword evidence="13 19" id="KW-0573">Peptidoglycan synthesis</keyword>
<comment type="subcellular location">
    <subcellularLocation>
        <location evidence="3 19">Cytoplasm</location>
    </subcellularLocation>
</comment>
<evidence type="ECO:0000256" key="1">
    <source>
        <dbReference type="ARBA" id="ARBA00001974"/>
    </source>
</evidence>
<dbReference type="NCBIfam" id="NF000755">
    <property type="entry name" value="PRK00046.1"/>
    <property type="match status" value="1"/>
</dbReference>
<comment type="similarity">
    <text evidence="19">Belongs to the MurB family.</text>
</comment>
<protein>
    <recommendedName>
        <fullName evidence="6 19">UDP-N-acetylenolpyruvoylglucosamine reductase</fullName>
        <ecNumber evidence="5 19">1.3.1.98</ecNumber>
    </recommendedName>
    <alternativeName>
        <fullName evidence="17 19">UDP-N-acetylmuramate dehydrogenase</fullName>
    </alternativeName>
</protein>
<gene>
    <name evidence="19 21" type="primary">murB</name>
    <name evidence="21" type="ORF">GO608_06670</name>
</gene>
<keyword evidence="15 19" id="KW-0131">Cell cycle</keyword>
<evidence type="ECO:0000256" key="19">
    <source>
        <dbReference type="HAMAP-Rule" id="MF_00037"/>
    </source>
</evidence>
<feature type="active site" evidence="19">
    <location>
        <position position="344"/>
    </location>
</feature>
<proteinExistence type="inferred from homology"/>
<keyword evidence="11 19" id="KW-0521">NADP</keyword>
<accession>A0ABX1MYD5</accession>
<dbReference type="InterPro" id="IPR036635">
    <property type="entry name" value="MurB_C_sf"/>
</dbReference>
<evidence type="ECO:0000256" key="13">
    <source>
        <dbReference type="ARBA" id="ARBA00022984"/>
    </source>
</evidence>
<evidence type="ECO:0000256" key="4">
    <source>
        <dbReference type="ARBA" id="ARBA00004752"/>
    </source>
</evidence>
<keyword evidence="10 19" id="KW-0274">FAD</keyword>
<feature type="active site" evidence="19">
    <location>
        <position position="174"/>
    </location>
</feature>
<dbReference type="Proteomes" id="UP000601990">
    <property type="component" value="Unassembled WGS sequence"/>
</dbReference>
<dbReference type="Gene3D" id="3.30.465.10">
    <property type="match status" value="1"/>
</dbReference>
<keyword evidence="9 19" id="KW-0285">Flavoprotein</keyword>
<dbReference type="PROSITE" id="PS51387">
    <property type="entry name" value="FAD_PCMH"/>
    <property type="match status" value="1"/>
</dbReference>
<keyword evidence="8 19" id="KW-0132">Cell division</keyword>
<dbReference type="Pfam" id="PF02873">
    <property type="entry name" value="MurB_C"/>
    <property type="match status" value="1"/>
</dbReference>
<evidence type="ECO:0000256" key="15">
    <source>
        <dbReference type="ARBA" id="ARBA00023306"/>
    </source>
</evidence>
<dbReference type="HAMAP" id="MF_00037">
    <property type="entry name" value="MurB"/>
    <property type="match status" value="1"/>
</dbReference>
<evidence type="ECO:0000256" key="6">
    <source>
        <dbReference type="ARBA" id="ARBA00015188"/>
    </source>
</evidence>
<dbReference type="EMBL" id="WTVH01000009">
    <property type="protein sequence ID" value="NMF93008.1"/>
    <property type="molecule type" value="Genomic_DNA"/>
</dbReference>
<comment type="pathway">
    <text evidence="4 19">Cell wall biogenesis; peptidoglycan biosynthesis.</text>
</comment>
<dbReference type="NCBIfam" id="TIGR00179">
    <property type="entry name" value="murB"/>
    <property type="match status" value="1"/>
</dbReference>
<evidence type="ECO:0000256" key="12">
    <source>
        <dbReference type="ARBA" id="ARBA00022960"/>
    </source>
</evidence>
<dbReference type="InterPro" id="IPR036318">
    <property type="entry name" value="FAD-bd_PCMH-like_sf"/>
</dbReference>
<reference evidence="21" key="1">
    <citation type="submission" date="2019-12" db="EMBL/GenBank/DDBJ databases">
        <title>Comparative genomics gives insights into the taxonomy of the Azoarcus-Aromatoleum group and reveals separate origins of nif in the plant-associated Azoarcus and non-plant-associated Aromatoleum sub-groups.</title>
        <authorList>
            <person name="Lafos M."/>
            <person name="Maluk M."/>
            <person name="Batista M."/>
            <person name="Junghare M."/>
            <person name="Carmona M."/>
            <person name="Faoro H."/>
            <person name="Cruz L.M."/>
            <person name="Battistoni F."/>
            <person name="De Souza E."/>
            <person name="Pedrosa F."/>
            <person name="Chen W.-M."/>
            <person name="Poole P.S."/>
            <person name="Dixon R.A."/>
            <person name="James E.K."/>
        </authorList>
    </citation>
    <scope>NUCLEOTIDE SEQUENCE</scope>
    <source>
        <strain evidence="21">U120</strain>
    </source>
</reference>
<feature type="domain" description="FAD-binding PCMH-type" evidence="20">
    <location>
        <begin position="27"/>
        <end position="198"/>
    </location>
</feature>
<dbReference type="Gene3D" id="3.90.78.10">
    <property type="entry name" value="UDP-N-acetylenolpyruvoylglucosamine reductase, C-terminal domain"/>
    <property type="match status" value="1"/>
</dbReference>
<dbReference type="GO" id="GO:0008762">
    <property type="term" value="F:UDP-N-acetylmuramate dehydrogenase activity"/>
    <property type="evidence" value="ECO:0007669"/>
    <property type="project" value="UniProtKB-EC"/>
</dbReference>
<dbReference type="Pfam" id="PF01565">
    <property type="entry name" value="FAD_binding_4"/>
    <property type="match status" value="1"/>
</dbReference>
<evidence type="ECO:0000256" key="17">
    <source>
        <dbReference type="ARBA" id="ARBA00031026"/>
    </source>
</evidence>
<evidence type="ECO:0000256" key="18">
    <source>
        <dbReference type="ARBA" id="ARBA00048914"/>
    </source>
</evidence>
<evidence type="ECO:0000259" key="20">
    <source>
        <dbReference type="PROSITE" id="PS51387"/>
    </source>
</evidence>
<dbReference type="InterPro" id="IPR016166">
    <property type="entry name" value="FAD-bd_PCMH"/>
</dbReference>
<keyword evidence="14 19" id="KW-0560">Oxidoreductase</keyword>
<evidence type="ECO:0000256" key="10">
    <source>
        <dbReference type="ARBA" id="ARBA00022827"/>
    </source>
</evidence>
<keyword evidence="22" id="KW-1185">Reference proteome</keyword>
<dbReference type="EC" id="1.3.1.98" evidence="5 19"/>
<keyword evidence="7 19" id="KW-0963">Cytoplasm</keyword>
<keyword evidence="12 19" id="KW-0133">Cell shape</keyword>
<dbReference type="RefSeq" id="WP_169198295.1">
    <property type="nucleotide sequence ID" value="NZ_WTVH02000008.1"/>
</dbReference>
<dbReference type="InterPro" id="IPR003170">
    <property type="entry name" value="MurB"/>
</dbReference>
<sequence length="348" mass="37155">MPGNSGAAPLPALETHADLQALNTFGLPAQADRLAIIEHPAQLAALLAQPDWADAPRLVLGGGSNLVLTGDFHGLVLKVAIGGRRLVRDDDDAWYVEAGAGENWHDFVRWTLAQGWPGLENLSLIPGTVGAAPIQNIGAYGLEIAERFASLAAVSLETGASFRLDAADCHFGYRDSIFKHDLADRALVTSVTFRLPKRWLPVTRYADVAEELAARGSVAPGPLDISDAVIAIRRRKLPDPAALGNAGSFFKNPVIDAATLERLVASHPGLPHYLQPDGSLKLAAGWLIDRCGWKGRDLGPVGVYERQALVLVNRGGATGADVSRIAQAIRDDVSRRFGVDLEPEPVFV</sequence>
<dbReference type="PANTHER" id="PTHR21071:SF4">
    <property type="entry name" value="UDP-N-ACETYLENOLPYRUVOYLGLUCOSAMINE REDUCTASE"/>
    <property type="match status" value="1"/>
</dbReference>
<evidence type="ECO:0000256" key="9">
    <source>
        <dbReference type="ARBA" id="ARBA00022630"/>
    </source>
</evidence>
<dbReference type="PANTHER" id="PTHR21071">
    <property type="entry name" value="UDP-N-ACETYLENOLPYRUVOYLGLUCOSAMINE REDUCTASE"/>
    <property type="match status" value="1"/>
</dbReference>
<dbReference type="InterPro" id="IPR006094">
    <property type="entry name" value="Oxid_FAD_bind_N"/>
</dbReference>
<organism evidence="21 22">
    <name type="scientific">Aromatoleum buckelii</name>
    <dbReference type="NCBI Taxonomy" id="200254"/>
    <lineage>
        <taxon>Bacteria</taxon>
        <taxon>Pseudomonadati</taxon>
        <taxon>Pseudomonadota</taxon>
        <taxon>Betaproteobacteria</taxon>
        <taxon>Rhodocyclales</taxon>
        <taxon>Rhodocyclaceae</taxon>
        <taxon>Aromatoleum</taxon>
    </lineage>
</organism>
<dbReference type="InterPro" id="IPR016169">
    <property type="entry name" value="FAD-bd_PCMH_sub2"/>
</dbReference>
<dbReference type="Gene3D" id="3.30.43.10">
    <property type="entry name" value="Uridine Diphospho-n-acetylenolpyruvylglucosamine Reductase, domain 2"/>
    <property type="match status" value="1"/>
</dbReference>
<dbReference type="InterPro" id="IPR011601">
    <property type="entry name" value="MurB_C"/>
</dbReference>
<evidence type="ECO:0000256" key="14">
    <source>
        <dbReference type="ARBA" id="ARBA00023002"/>
    </source>
</evidence>
<evidence type="ECO:0000256" key="7">
    <source>
        <dbReference type="ARBA" id="ARBA00022490"/>
    </source>
</evidence>
<comment type="catalytic activity">
    <reaction evidence="18 19">
        <text>UDP-N-acetyl-alpha-D-muramate + NADP(+) = UDP-N-acetyl-3-O-(1-carboxyvinyl)-alpha-D-glucosamine + NADPH + H(+)</text>
        <dbReference type="Rhea" id="RHEA:12248"/>
        <dbReference type="ChEBI" id="CHEBI:15378"/>
        <dbReference type="ChEBI" id="CHEBI:57783"/>
        <dbReference type="ChEBI" id="CHEBI:58349"/>
        <dbReference type="ChEBI" id="CHEBI:68483"/>
        <dbReference type="ChEBI" id="CHEBI:70757"/>
        <dbReference type="EC" id="1.3.1.98"/>
    </reaction>
</comment>
<keyword evidence="16 19" id="KW-0961">Cell wall biogenesis/degradation</keyword>
<dbReference type="SUPFAM" id="SSF56176">
    <property type="entry name" value="FAD-binding/transporter-associated domain-like"/>
    <property type="match status" value="1"/>
</dbReference>
<comment type="caution">
    <text evidence="21">The sequence shown here is derived from an EMBL/GenBank/DDBJ whole genome shotgun (WGS) entry which is preliminary data.</text>
</comment>
<dbReference type="NCBIfam" id="NF010478">
    <property type="entry name" value="PRK13903.1"/>
    <property type="match status" value="1"/>
</dbReference>
<dbReference type="InterPro" id="IPR016167">
    <property type="entry name" value="FAD-bd_PCMH_sub1"/>
</dbReference>
<evidence type="ECO:0000313" key="22">
    <source>
        <dbReference type="Proteomes" id="UP000601990"/>
    </source>
</evidence>
<dbReference type="SUPFAM" id="SSF56194">
    <property type="entry name" value="Uridine diphospho-N-Acetylenolpyruvylglucosamine reductase, MurB, C-terminal domain"/>
    <property type="match status" value="1"/>
</dbReference>
<evidence type="ECO:0000256" key="16">
    <source>
        <dbReference type="ARBA" id="ARBA00023316"/>
    </source>
</evidence>
<evidence type="ECO:0000256" key="2">
    <source>
        <dbReference type="ARBA" id="ARBA00003921"/>
    </source>
</evidence>